<dbReference type="Proteomes" id="UP000255423">
    <property type="component" value="Unassembled WGS sequence"/>
</dbReference>
<dbReference type="GO" id="GO:0030245">
    <property type="term" value="P:cellulose catabolic process"/>
    <property type="evidence" value="ECO:0007669"/>
    <property type="project" value="UniProtKB-KW"/>
</dbReference>
<proteinExistence type="inferred from homology"/>
<dbReference type="Pfam" id="PF00150">
    <property type="entry name" value="Cellulase"/>
    <property type="match status" value="1"/>
</dbReference>
<dbReference type="GO" id="GO:0005576">
    <property type="term" value="C:extracellular region"/>
    <property type="evidence" value="ECO:0007669"/>
    <property type="project" value="TreeGrafter"/>
</dbReference>
<evidence type="ECO:0000256" key="6">
    <source>
        <dbReference type="ARBA" id="ARBA00023326"/>
    </source>
</evidence>
<comment type="similarity">
    <text evidence="1 7">Belongs to the glycosyl hydrolase 5 (cellulase A) family.</text>
</comment>
<evidence type="ECO:0000256" key="2">
    <source>
        <dbReference type="ARBA" id="ARBA00022801"/>
    </source>
</evidence>
<evidence type="ECO:0000313" key="11">
    <source>
        <dbReference type="Proteomes" id="UP000255423"/>
    </source>
</evidence>
<feature type="domain" description="Glycoside hydrolase family 5" evidence="9">
    <location>
        <begin position="52"/>
        <end position="342"/>
    </location>
</feature>
<protein>
    <submittedName>
        <fullName evidence="10">Endoglucanase</fullName>
    </submittedName>
</protein>
<dbReference type="InterPro" id="IPR017853">
    <property type="entry name" value="GH"/>
</dbReference>
<dbReference type="InterPro" id="IPR050386">
    <property type="entry name" value="Glycosyl_hydrolase_5"/>
</dbReference>
<evidence type="ECO:0000256" key="5">
    <source>
        <dbReference type="ARBA" id="ARBA00023295"/>
    </source>
</evidence>
<keyword evidence="6" id="KW-0624">Polysaccharide degradation</keyword>
<sequence length="361" mass="42387">MIKNKFLFFFVLFFAVCVCTCAQNSKETFDIHVGINLSEWLEKNENLDQKDSVVTTAILDSLKSLGFDHVRIPINEEVLFDDSLNVRPKFFELLKNRVDYCQKIGLKVIIDLHGSRLFYFAGSNNTLFNEPQPVDVFLNVWKKIQEIFRNYPTDFLAYECLNEPAAAIGKHHLWNNVLNQWIAFIRKTEKQRFLFVGTNRGNQLWTLKYLKLPQDNRLVLTLHYYSPFVFTHYHTEEAKARKFYGNVHYPGKIINDEDYNNLPDNQKKDYASSREYYDKNRIYKDIEAAIDFSKKNNIPLNFGEFGCRRFSNPEDRLQWFRDVTGVFKENGISYTLWGLNGAGFGIWINGKLDKPMIEAVK</sequence>
<dbReference type="GO" id="GO:0009986">
    <property type="term" value="C:cell surface"/>
    <property type="evidence" value="ECO:0007669"/>
    <property type="project" value="TreeGrafter"/>
</dbReference>
<dbReference type="SUPFAM" id="SSF51445">
    <property type="entry name" value="(Trans)glycosidases"/>
    <property type="match status" value="1"/>
</dbReference>
<evidence type="ECO:0000256" key="8">
    <source>
        <dbReference type="SAM" id="SignalP"/>
    </source>
</evidence>
<evidence type="ECO:0000313" key="10">
    <source>
        <dbReference type="EMBL" id="SUQ24970.1"/>
    </source>
</evidence>
<keyword evidence="2 7" id="KW-0378">Hydrolase</keyword>
<keyword evidence="8" id="KW-0732">Signal</keyword>
<feature type="chain" id="PRO_5017044963" evidence="8">
    <location>
        <begin position="23"/>
        <end position="361"/>
    </location>
</feature>
<dbReference type="InterPro" id="IPR001547">
    <property type="entry name" value="Glyco_hydro_5"/>
</dbReference>
<evidence type="ECO:0000259" key="9">
    <source>
        <dbReference type="Pfam" id="PF00150"/>
    </source>
</evidence>
<feature type="signal peptide" evidence="8">
    <location>
        <begin position="1"/>
        <end position="22"/>
    </location>
</feature>
<keyword evidence="4" id="KW-0119">Carbohydrate metabolism</keyword>
<keyword evidence="3" id="KW-0136">Cellulose degradation</keyword>
<dbReference type="GO" id="GO:0008422">
    <property type="term" value="F:beta-glucosidase activity"/>
    <property type="evidence" value="ECO:0007669"/>
    <property type="project" value="TreeGrafter"/>
</dbReference>
<name>A0A380S844_FIBSU</name>
<dbReference type="AlphaFoldDB" id="A0A380S844"/>
<dbReference type="PANTHER" id="PTHR31297">
    <property type="entry name" value="GLUCAN ENDO-1,6-BETA-GLUCOSIDASE B"/>
    <property type="match status" value="1"/>
</dbReference>
<evidence type="ECO:0000256" key="4">
    <source>
        <dbReference type="ARBA" id="ARBA00023277"/>
    </source>
</evidence>
<gene>
    <name evidence="10" type="ORF">SAMN05661053_2384</name>
</gene>
<organism evidence="10 11">
    <name type="scientific">Fibrobacter succinogenes</name>
    <name type="common">Bacteroides succinogenes</name>
    <dbReference type="NCBI Taxonomy" id="833"/>
    <lineage>
        <taxon>Bacteria</taxon>
        <taxon>Pseudomonadati</taxon>
        <taxon>Fibrobacterota</taxon>
        <taxon>Fibrobacteria</taxon>
        <taxon>Fibrobacterales</taxon>
        <taxon>Fibrobacteraceae</taxon>
        <taxon>Fibrobacter</taxon>
    </lineage>
</organism>
<reference evidence="10 11" key="1">
    <citation type="submission" date="2017-08" db="EMBL/GenBank/DDBJ databases">
        <authorList>
            <person name="de Groot N.N."/>
        </authorList>
    </citation>
    <scope>NUCLEOTIDE SEQUENCE [LARGE SCALE GENOMIC DNA]</scope>
    <source>
        <strain evidence="10 11">HM2</strain>
    </source>
</reference>
<dbReference type="RefSeq" id="WP_109573301.1">
    <property type="nucleotide sequence ID" value="NZ_UHJL01000003.1"/>
</dbReference>
<keyword evidence="5 7" id="KW-0326">Glycosidase</keyword>
<dbReference type="PANTHER" id="PTHR31297:SF41">
    <property type="entry name" value="ENDOGLUCANASE, PUTATIVE (AFU_ORTHOLOGUE AFUA_5G01830)-RELATED"/>
    <property type="match status" value="1"/>
</dbReference>
<evidence type="ECO:0000256" key="1">
    <source>
        <dbReference type="ARBA" id="ARBA00005641"/>
    </source>
</evidence>
<accession>A0A380S844</accession>
<dbReference type="Gene3D" id="3.20.20.80">
    <property type="entry name" value="Glycosidases"/>
    <property type="match status" value="1"/>
</dbReference>
<dbReference type="EMBL" id="UHJL01000003">
    <property type="protein sequence ID" value="SUQ24970.1"/>
    <property type="molecule type" value="Genomic_DNA"/>
</dbReference>
<evidence type="ECO:0000256" key="7">
    <source>
        <dbReference type="RuleBase" id="RU361153"/>
    </source>
</evidence>
<evidence type="ECO:0000256" key="3">
    <source>
        <dbReference type="ARBA" id="ARBA00023001"/>
    </source>
</evidence>